<name>A0ABN9T802_9DINO</name>
<gene>
    <name evidence="2" type="ORF">PCOR1329_LOCUS36503</name>
</gene>
<evidence type="ECO:0000256" key="1">
    <source>
        <dbReference type="SAM" id="MobiDB-lite"/>
    </source>
</evidence>
<keyword evidence="3" id="KW-1185">Reference proteome</keyword>
<proteinExistence type="predicted"/>
<comment type="caution">
    <text evidence="2">The sequence shown here is derived from an EMBL/GenBank/DDBJ whole genome shotgun (WGS) entry which is preliminary data.</text>
</comment>
<protein>
    <submittedName>
        <fullName evidence="2">Uncharacterized protein</fullName>
    </submittedName>
</protein>
<dbReference type="Proteomes" id="UP001189429">
    <property type="component" value="Unassembled WGS sequence"/>
</dbReference>
<feature type="compositionally biased region" description="Low complexity" evidence="1">
    <location>
        <begin position="213"/>
        <end position="225"/>
    </location>
</feature>
<sequence>PVWPKPLCPARHACTLLVCKCSGPRSGKLSTATGIMDGLPCELAELGGYAALRPARHGRPQRSAPFGARADALAAALDEHRPALPAARASDGRDTLDDRIDEVPEDEVPEAFACALDARLRRWRRRTAYAQEQAAATEAIHRARAALHGGEGEEPGQRVAVAREPRACDRLRRGPSSEAVGRAGLERPIFRRPTRPEPSGTATGGQGRPRTPEGSAVEVASAAEGTAPGVASAADPVLRR</sequence>
<evidence type="ECO:0000313" key="2">
    <source>
        <dbReference type="EMBL" id="CAK0841237.1"/>
    </source>
</evidence>
<evidence type="ECO:0000313" key="3">
    <source>
        <dbReference type="Proteomes" id="UP001189429"/>
    </source>
</evidence>
<organism evidence="2 3">
    <name type="scientific">Prorocentrum cordatum</name>
    <dbReference type="NCBI Taxonomy" id="2364126"/>
    <lineage>
        <taxon>Eukaryota</taxon>
        <taxon>Sar</taxon>
        <taxon>Alveolata</taxon>
        <taxon>Dinophyceae</taxon>
        <taxon>Prorocentrales</taxon>
        <taxon>Prorocentraceae</taxon>
        <taxon>Prorocentrum</taxon>
    </lineage>
</organism>
<feature type="non-terminal residue" evidence="2">
    <location>
        <position position="1"/>
    </location>
</feature>
<dbReference type="EMBL" id="CAUYUJ010014440">
    <property type="protein sequence ID" value="CAK0841237.1"/>
    <property type="molecule type" value="Genomic_DNA"/>
</dbReference>
<reference evidence="2" key="1">
    <citation type="submission" date="2023-10" db="EMBL/GenBank/DDBJ databases">
        <authorList>
            <person name="Chen Y."/>
            <person name="Shah S."/>
            <person name="Dougan E. K."/>
            <person name="Thang M."/>
            <person name="Chan C."/>
        </authorList>
    </citation>
    <scope>NUCLEOTIDE SEQUENCE [LARGE SCALE GENOMIC DNA]</scope>
</reference>
<accession>A0ABN9T802</accession>
<feature type="region of interest" description="Disordered" evidence="1">
    <location>
        <begin position="171"/>
        <end position="240"/>
    </location>
</feature>